<dbReference type="EMBL" id="JAFJYH010000021">
    <property type="protein sequence ID" value="KAG4424378.1"/>
    <property type="molecule type" value="Genomic_DNA"/>
</dbReference>
<sequence length="194" mass="22393">MTQASPPPELTPQFCFSTVQLRDFLRISRSSIDDSITQNLNALLTPASTGFDPSSTSIRTPRPSNSRRISPNSCRNFKNQVLFPSWQMRSDVLNYCASVATSPDPDDPESVLRQVESERDRERVVDERLDPYSSRFFPREARTERLAAVVRQERGVENIIRARSWGLVSERCGEDWRDWEEALNDWRKGREGRQ</sequence>
<evidence type="ECO:0008006" key="5">
    <source>
        <dbReference type="Google" id="ProtNLM"/>
    </source>
</evidence>
<dbReference type="GO" id="GO:0005758">
    <property type="term" value="C:mitochondrial intermembrane space"/>
    <property type="evidence" value="ECO:0007669"/>
    <property type="project" value="InterPro"/>
</dbReference>
<gene>
    <name evidence="3" type="ORF">IFR04_002434</name>
</gene>
<comment type="caution">
    <text evidence="3">The sequence shown here is derived from an EMBL/GenBank/DDBJ whole genome shotgun (WGS) entry which is preliminary data.</text>
</comment>
<dbReference type="PANTHER" id="PTHR31905:SF2">
    <property type="entry name" value="PROTEIN MIX23"/>
    <property type="match status" value="1"/>
</dbReference>
<dbReference type="Pfam" id="PF09774">
    <property type="entry name" value="MIX23"/>
    <property type="match status" value="1"/>
</dbReference>
<dbReference type="InterPro" id="IPR019171">
    <property type="entry name" value="MIX23"/>
</dbReference>
<comment type="similarity">
    <text evidence="1">Belongs to the MIX23 family.</text>
</comment>
<dbReference type="PANTHER" id="PTHR31905">
    <property type="entry name" value="COILED-COIL DOMAIN-CONTAINING PROTEIN 58"/>
    <property type="match status" value="1"/>
</dbReference>
<protein>
    <recommendedName>
        <fullName evidence="5">Caffeine-induced death protein Cid2</fullName>
    </recommendedName>
</protein>
<evidence type="ECO:0000313" key="4">
    <source>
        <dbReference type="Proteomes" id="UP000664132"/>
    </source>
</evidence>
<accession>A0A8H7WG98</accession>
<dbReference type="PIRSF" id="PIRSF022603">
    <property type="entry name" value="UCP022603"/>
    <property type="match status" value="1"/>
</dbReference>
<evidence type="ECO:0000256" key="2">
    <source>
        <dbReference type="SAM" id="MobiDB-lite"/>
    </source>
</evidence>
<keyword evidence="4" id="KW-1185">Reference proteome</keyword>
<evidence type="ECO:0000256" key="1">
    <source>
        <dbReference type="ARBA" id="ARBA00024204"/>
    </source>
</evidence>
<organism evidence="3 4">
    <name type="scientific">Cadophora malorum</name>
    <dbReference type="NCBI Taxonomy" id="108018"/>
    <lineage>
        <taxon>Eukaryota</taxon>
        <taxon>Fungi</taxon>
        <taxon>Dikarya</taxon>
        <taxon>Ascomycota</taxon>
        <taxon>Pezizomycotina</taxon>
        <taxon>Leotiomycetes</taxon>
        <taxon>Helotiales</taxon>
        <taxon>Ploettnerulaceae</taxon>
        <taxon>Cadophora</taxon>
    </lineage>
</organism>
<evidence type="ECO:0000313" key="3">
    <source>
        <dbReference type="EMBL" id="KAG4424378.1"/>
    </source>
</evidence>
<reference evidence="3" key="1">
    <citation type="submission" date="2021-02" db="EMBL/GenBank/DDBJ databases">
        <title>Genome sequence Cadophora malorum strain M34.</title>
        <authorList>
            <person name="Stefanovic E."/>
            <person name="Vu D."/>
            <person name="Scully C."/>
            <person name="Dijksterhuis J."/>
            <person name="Roader J."/>
            <person name="Houbraken J."/>
        </authorList>
    </citation>
    <scope>NUCLEOTIDE SEQUENCE</scope>
    <source>
        <strain evidence="3">M34</strain>
    </source>
</reference>
<proteinExistence type="inferred from homology"/>
<dbReference type="Proteomes" id="UP000664132">
    <property type="component" value="Unassembled WGS sequence"/>
</dbReference>
<name>A0A8H7WG98_9HELO</name>
<dbReference type="InterPro" id="IPR016805">
    <property type="entry name" value="MIX23_fungal"/>
</dbReference>
<dbReference type="AlphaFoldDB" id="A0A8H7WG98"/>
<dbReference type="OrthoDB" id="5593818at2759"/>
<feature type="compositionally biased region" description="Low complexity" evidence="2">
    <location>
        <begin position="53"/>
        <end position="69"/>
    </location>
</feature>
<feature type="region of interest" description="Disordered" evidence="2">
    <location>
        <begin position="45"/>
        <end position="69"/>
    </location>
</feature>